<feature type="domain" description="AMP-dependent synthetase/ligase" evidence="4">
    <location>
        <begin position="44"/>
        <end position="392"/>
    </location>
</feature>
<keyword evidence="7" id="KW-1185">Reference proteome</keyword>
<keyword evidence="3" id="KW-0812">Transmembrane</keyword>
<dbReference type="Pfam" id="PF00501">
    <property type="entry name" value="AMP-binding"/>
    <property type="match status" value="1"/>
</dbReference>
<dbReference type="Pfam" id="PF13193">
    <property type="entry name" value="AMP-binding_C"/>
    <property type="match status" value="1"/>
</dbReference>
<evidence type="ECO:0000313" key="6">
    <source>
        <dbReference type="EMBL" id="MCA2096108.1"/>
    </source>
</evidence>
<dbReference type="EMBL" id="JAIWIY010000001">
    <property type="protein sequence ID" value="MCA2096108.1"/>
    <property type="molecule type" value="Genomic_DNA"/>
</dbReference>
<evidence type="ECO:0000256" key="1">
    <source>
        <dbReference type="ARBA" id="ARBA00006432"/>
    </source>
</evidence>
<dbReference type="InterPro" id="IPR025110">
    <property type="entry name" value="AMP-bd_C"/>
</dbReference>
<dbReference type="PANTHER" id="PTHR24096:SF149">
    <property type="entry name" value="AMP-BINDING DOMAIN-CONTAINING PROTEIN-RELATED"/>
    <property type="match status" value="1"/>
</dbReference>
<proteinExistence type="inferred from homology"/>
<dbReference type="InterPro" id="IPR042099">
    <property type="entry name" value="ANL_N_sf"/>
</dbReference>
<dbReference type="Gene3D" id="3.30.300.30">
    <property type="match status" value="1"/>
</dbReference>
<keyword evidence="3" id="KW-1133">Transmembrane helix</keyword>
<evidence type="ECO:0000313" key="7">
    <source>
        <dbReference type="Proteomes" id="UP001198374"/>
    </source>
</evidence>
<dbReference type="PROSITE" id="PS00455">
    <property type="entry name" value="AMP_BINDING"/>
    <property type="match status" value="1"/>
</dbReference>
<protein>
    <submittedName>
        <fullName evidence="6">Acyl--CoA ligase</fullName>
    </submittedName>
</protein>
<dbReference type="PANTHER" id="PTHR24096">
    <property type="entry name" value="LONG-CHAIN-FATTY-ACID--COA LIGASE"/>
    <property type="match status" value="1"/>
</dbReference>
<comment type="similarity">
    <text evidence="1">Belongs to the ATP-dependent AMP-binding enzyme family.</text>
</comment>
<feature type="domain" description="AMP-binding enzyme C-terminal" evidence="5">
    <location>
        <begin position="439"/>
        <end position="514"/>
    </location>
</feature>
<sequence>MIEGVKCWPEEMTSKLERFSYKNRTHDIFKTDEKSIYDFFVSSLSKNPDKILLIDELGKEYSYEEINKLINQFSAYLINEAGIKVQDKIAVMLYNSVEFVVAFLSILKVGATMIPIPTKFKKLEVDSYGNMIRFDKIIVEEDLKDYFDSKNLIISVNDGYGFEKYIENSKGVTYPEIKRDYTSAIMFTSGTTSQSKGCEIRNYNMTHAVKAYEYVLDISDNDIAAIGTPFCYVTGLVAVLGLFIEVGATVVFQKFFNASKLLDLVKKYDANFVHASPTVFMKLLECKDKYQEVDSLDMFVCGASKMPVAKINEIKEWLPKVEFFTVYGLTETTSPGTIVPSEVYGSYFQGSSGLPIPGMNVKVLDINTGEELPHNEVGEILLTGTNVIANYYNVTGKIDDEGWLKTGDLGYYNEKGFLYIVDRVKDMINVGGEKVWSLEIEELIFKIPGVEEVAVVGVEDPLYGEQVASVIRLKKDSSLTKEDISTLLAKEVAKYKIPKIIEFVEEIPKNKNQKVDKNKIKEFLEVK</sequence>
<accession>A0ABS7YWS1</accession>
<dbReference type="InterPro" id="IPR045851">
    <property type="entry name" value="AMP-bd_C_sf"/>
</dbReference>
<evidence type="ECO:0000256" key="2">
    <source>
        <dbReference type="ARBA" id="ARBA00022598"/>
    </source>
</evidence>
<dbReference type="SUPFAM" id="SSF56801">
    <property type="entry name" value="Acetyl-CoA synthetase-like"/>
    <property type="match status" value="1"/>
</dbReference>
<reference evidence="7" key="1">
    <citation type="submission" date="2023-07" db="EMBL/GenBank/DDBJ databases">
        <title>FDA dAtabase for Regulatory Grade micrObial Sequences (FDA-ARGOS): Supporting development and validation of Infectious Disease Dx tests.</title>
        <authorList>
            <person name="Sproer C."/>
            <person name="Gronow S."/>
            <person name="Severitt S."/>
            <person name="Schroder I."/>
            <person name="Tallon L."/>
            <person name="Sadzewicz L."/>
            <person name="Zhao X."/>
            <person name="Boylan J."/>
            <person name="Ott S."/>
            <person name="Bowen H."/>
            <person name="Vavikolanu K."/>
            <person name="Hazen T."/>
            <person name="Aluvathingal J."/>
            <person name="Nadendla S."/>
            <person name="Lowell S."/>
            <person name="Myers T."/>
            <person name="Yan Y."/>
        </authorList>
    </citation>
    <scope>NUCLEOTIDE SEQUENCE [LARGE SCALE GENOMIC DNA]</scope>
    <source>
        <strain evidence="7">FDAARGOS_1538</strain>
    </source>
</reference>
<gene>
    <name evidence="6" type="ORF">LDJ82_04175</name>
</gene>
<dbReference type="InterPro" id="IPR000873">
    <property type="entry name" value="AMP-dep_synth/lig_dom"/>
</dbReference>
<organism evidence="6 7">
    <name type="scientific">Anaerococcus degeneri</name>
    <dbReference type="NCBI Taxonomy" id="361500"/>
    <lineage>
        <taxon>Bacteria</taxon>
        <taxon>Bacillati</taxon>
        <taxon>Bacillota</taxon>
        <taxon>Tissierellia</taxon>
        <taxon>Tissierellales</taxon>
        <taxon>Peptoniphilaceae</taxon>
        <taxon>Anaerococcus</taxon>
    </lineage>
</organism>
<dbReference type="GO" id="GO:0016874">
    <property type="term" value="F:ligase activity"/>
    <property type="evidence" value="ECO:0007669"/>
    <property type="project" value="UniProtKB-KW"/>
</dbReference>
<dbReference type="Gene3D" id="3.40.50.12780">
    <property type="entry name" value="N-terminal domain of ligase-like"/>
    <property type="match status" value="1"/>
</dbReference>
<keyword evidence="3" id="KW-0472">Membrane</keyword>
<dbReference type="Proteomes" id="UP001198374">
    <property type="component" value="Unassembled WGS sequence"/>
</dbReference>
<dbReference type="RefSeq" id="WP_209773713.1">
    <property type="nucleotide sequence ID" value="NZ_JAGGLO010000004.1"/>
</dbReference>
<evidence type="ECO:0000259" key="5">
    <source>
        <dbReference type="Pfam" id="PF13193"/>
    </source>
</evidence>
<keyword evidence="2 6" id="KW-0436">Ligase</keyword>
<dbReference type="InterPro" id="IPR020845">
    <property type="entry name" value="AMP-binding_CS"/>
</dbReference>
<evidence type="ECO:0000256" key="3">
    <source>
        <dbReference type="SAM" id="Phobius"/>
    </source>
</evidence>
<name>A0ABS7YWS1_9FIRM</name>
<comment type="caution">
    <text evidence="6">The sequence shown here is derived from an EMBL/GenBank/DDBJ whole genome shotgun (WGS) entry which is preliminary data.</text>
</comment>
<evidence type="ECO:0000259" key="4">
    <source>
        <dbReference type="Pfam" id="PF00501"/>
    </source>
</evidence>
<feature type="transmembrane region" description="Helical" evidence="3">
    <location>
        <begin position="232"/>
        <end position="252"/>
    </location>
</feature>